<evidence type="ECO:0000256" key="15">
    <source>
        <dbReference type="SAM" id="SignalP"/>
    </source>
</evidence>
<evidence type="ECO:0000256" key="8">
    <source>
        <dbReference type="ARBA" id="ARBA00022729"/>
    </source>
</evidence>
<evidence type="ECO:0000256" key="10">
    <source>
        <dbReference type="ARBA" id="ARBA00023136"/>
    </source>
</evidence>
<dbReference type="EMBL" id="BAAFGZ010000116">
    <property type="protein sequence ID" value="GAB0135218.1"/>
    <property type="molecule type" value="Genomic_DNA"/>
</dbReference>
<keyword evidence="7 14" id="KW-0812">Transmembrane</keyword>
<name>A0ABQ0CP67_9HYPO</name>
<keyword evidence="12" id="KW-0449">Lipoprotein</keyword>
<dbReference type="Proteomes" id="UP001562357">
    <property type="component" value="Unassembled WGS sequence"/>
</dbReference>
<keyword evidence="6" id="KW-0325">Glycoprotein</keyword>
<evidence type="ECO:0000256" key="12">
    <source>
        <dbReference type="ARBA" id="ARBA00023288"/>
    </source>
</evidence>
<evidence type="ECO:0000256" key="5">
    <source>
        <dbReference type="ARBA" id="ARBA00022525"/>
    </source>
</evidence>
<feature type="transmembrane region" description="Helical" evidence="14">
    <location>
        <begin position="188"/>
        <end position="214"/>
    </location>
</feature>
<comment type="similarity">
    <text evidence="13">Belongs to the SAT4 family.</text>
</comment>
<evidence type="ECO:0000256" key="9">
    <source>
        <dbReference type="ARBA" id="ARBA00022989"/>
    </source>
</evidence>
<evidence type="ECO:0000256" key="14">
    <source>
        <dbReference type="SAM" id="Phobius"/>
    </source>
</evidence>
<organism evidence="17 18">
    <name type="scientific">Epichloe bromicola</name>
    <dbReference type="NCBI Taxonomy" id="79588"/>
    <lineage>
        <taxon>Eukaryota</taxon>
        <taxon>Fungi</taxon>
        <taxon>Dikarya</taxon>
        <taxon>Ascomycota</taxon>
        <taxon>Pezizomycotina</taxon>
        <taxon>Sordariomycetes</taxon>
        <taxon>Hypocreomycetidae</taxon>
        <taxon>Hypocreales</taxon>
        <taxon>Clavicipitaceae</taxon>
        <taxon>Epichloe</taxon>
    </lineage>
</organism>
<evidence type="ECO:0000256" key="2">
    <source>
        <dbReference type="ARBA" id="ARBA00004589"/>
    </source>
</evidence>
<keyword evidence="10 14" id="KW-0472">Membrane</keyword>
<feature type="transmembrane region" description="Helical" evidence="14">
    <location>
        <begin position="346"/>
        <end position="371"/>
    </location>
</feature>
<feature type="transmembrane region" description="Helical" evidence="14">
    <location>
        <begin position="273"/>
        <end position="295"/>
    </location>
</feature>
<proteinExistence type="inferred from homology"/>
<dbReference type="SMART" id="SM00747">
    <property type="entry name" value="CFEM"/>
    <property type="match status" value="1"/>
</dbReference>
<protein>
    <recommendedName>
        <fullName evidence="16">CFEM domain-containing protein</fullName>
    </recommendedName>
</protein>
<keyword evidence="5" id="KW-0964">Secreted</keyword>
<feature type="transmembrane region" description="Helical" evidence="14">
    <location>
        <begin position="226"/>
        <end position="253"/>
    </location>
</feature>
<dbReference type="PANTHER" id="PTHR33048:SF143">
    <property type="entry name" value="EXTRACELLULAR MEMBRANE PROTEIN CFEM DOMAIN-CONTAINING PROTEIN-RELATED"/>
    <property type="match status" value="1"/>
</dbReference>
<evidence type="ECO:0000259" key="16">
    <source>
        <dbReference type="SMART" id="SM00747"/>
    </source>
</evidence>
<sequence>MRIQLGFAFLAVMMTLPRLCLGDGGTAPTLAQLISSVAMVPSCALVCLTDSVAKAGCSATDPQCICVGQYTHISGSATPCVLRACDLTEALFTKNVTETVCNRPIRDKRGRYDAMNYSTNTIAAMVVIVRLVYKQFWSYRRQLGYDDWVILFALIIGIACSIINKVGLTAHGLGKDVWTIPPSQITVFVEYFFIIEILYLAEMAVVKLSLSLFYLGIFPGDTIRRLLTGTCILNVIFGVVFVTTGIFSCTPVSRYWTQHVEKDSTGHCINLNLFAWLHGICNIVLDVWMIALPLSQIKGLELHWKKKVGVVFMFFLGTFVTVVSVLRLQSLIYFSNSTNPTWDNWIIAWWSTIEVNVGIVCTCLPTLRLILVRMAPCIFSTNVSRNTTHHTTHRFVKNSNAMGHKPFELYSIDTSALEGDKSKSSLLGV</sequence>
<keyword evidence="8 15" id="KW-0732">Signal</keyword>
<dbReference type="Pfam" id="PF20684">
    <property type="entry name" value="Fung_rhodopsin"/>
    <property type="match status" value="1"/>
</dbReference>
<dbReference type="InterPro" id="IPR049326">
    <property type="entry name" value="Rhodopsin_dom_fungi"/>
</dbReference>
<feature type="chain" id="PRO_5047202340" description="CFEM domain-containing protein" evidence="15">
    <location>
        <begin position="23"/>
        <end position="429"/>
    </location>
</feature>
<feature type="domain" description="CFEM" evidence="16">
    <location>
        <begin position="36"/>
        <end position="102"/>
    </location>
</feature>
<accession>A0ABQ0CP67</accession>
<comment type="subcellular location">
    <subcellularLocation>
        <location evidence="2">Membrane</location>
        <topology evidence="2">Lipid-anchor</topology>
        <topology evidence="2">GPI-anchor</topology>
    </subcellularLocation>
    <subcellularLocation>
        <location evidence="1">Membrane</location>
        <topology evidence="1">Multi-pass membrane protein</topology>
    </subcellularLocation>
    <subcellularLocation>
        <location evidence="3">Secreted</location>
    </subcellularLocation>
</comment>
<evidence type="ECO:0000256" key="13">
    <source>
        <dbReference type="ARBA" id="ARBA00038359"/>
    </source>
</evidence>
<dbReference type="Pfam" id="PF05730">
    <property type="entry name" value="CFEM"/>
    <property type="match status" value="1"/>
</dbReference>
<keyword evidence="6" id="KW-0336">GPI-anchor</keyword>
<feature type="transmembrane region" description="Helical" evidence="14">
    <location>
        <begin position="145"/>
        <end position="168"/>
    </location>
</feature>
<evidence type="ECO:0000256" key="11">
    <source>
        <dbReference type="ARBA" id="ARBA00023157"/>
    </source>
</evidence>
<evidence type="ECO:0000313" key="18">
    <source>
        <dbReference type="Proteomes" id="UP001562357"/>
    </source>
</evidence>
<keyword evidence="18" id="KW-1185">Reference proteome</keyword>
<comment type="caution">
    <text evidence="17">The sequence shown here is derived from an EMBL/GenBank/DDBJ whole genome shotgun (WGS) entry which is preliminary data.</text>
</comment>
<evidence type="ECO:0000256" key="1">
    <source>
        <dbReference type="ARBA" id="ARBA00004141"/>
    </source>
</evidence>
<gene>
    <name evidence="17" type="primary">g3564</name>
    <name evidence="17" type="ORF">EsDP_00003564</name>
</gene>
<dbReference type="InterPro" id="IPR008427">
    <property type="entry name" value="Extracellular_membr_CFEM_dom"/>
</dbReference>
<evidence type="ECO:0000313" key="17">
    <source>
        <dbReference type="EMBL" id="GAB0135218.1"/>
    </source>
</evidence>
<evidence type="ECO:0000256" key="3">
    <source>
        <dbReference type="ARBA" id="ARBA00004613"/>
    </source>
</evidence>
<evidence type="ECO:0000256" key="7">
    <source>
        <dbReference type="ARBA" id="ARBA00022692"/>
    </source>
</evidence>
<keyword evidence="11" id="KW-1015">Disulfide bond</keyword>
<dbReference type="InterPro" id="IPR052337">
    <property type="entry name" value="SAT4-like"/>
</dbReference>
<evidence type="ECO:0000256" key="4">
    <source>
        <dbReference type="ARBA" id="ARBA00010031"/>
    </source>
</evidence>
<feature type="transmembrane region" description="Helical" evidence="14">
    <location>
        <begin position="307"/>
        <end position="326"/>
    </location>
</feature>
<feature type="transmembrane region" description="Helical" evidence="14">
    <location>
        <begin position="114"/>
        <end position="133"/>
    </location>
</feature>
<evidence type="ECO:0000256" key="6">
    <source>
        <dbReference type="ARBA" id="ARBA00022622"/>
    </source>
</evidence>
<dbReference type="PANTHER" id="PTHR33048">
    <property type="entry name" value="PTH11-LIKE INTEGRAL MEMBRANE PROTEIN (AFU_ORTHOLOGUE AFUA_5G11245)"/>
    <property type="match status" value="1"/>
</dbReference>
<keyword evidence="9 14" id="KW-1133">Transmembrane helix</keyword>
<feature type="signal peptide" evidence="15">
    <location>
        <begin position="1"/>
        <end position="22"/>
    </location>
</feature>
<comment type="similarity">
    <text evidence="4">Belongs to the RBT5 family.</text>
</comment>
<reference evidence="18" key="1">
    <citation type="submission" date="2024-06" db="EMBL/GenBank/DDBJ databases">
        <title>Draft Genome Sequences of Epichloe bromicola Strains Isolated from Elymus ciliaris.</title>
        <authorList>
            <consortium name="Epichloe bromicola genome sequencing consortium"/>
            <person name="Miura A."/>
            <person name="Imano S."/>
            <person name="Ashida A."/>
            <person name="Sato I."/>
            <person name="Chiba S."/>
            <person name="Tanaka A."/>
            <person name="Camagna M."/>
            <person name="Takemoto D."/>
        </authorList>
    </citation>
    <scope>NUCLEOTIDE SEQUENCE [LARGE SCALE GENOMIC DNA]</scope>
    <source>
        <strain evidence="18">DP</strain>
    </source>
</reference>